<dbReference type="SMART" id="SM00343">
    <property type="entry name" value="ZnF_C2HC"/>
    <property type="match status" value="2"/>
</dbReference>
<comment type="caution">
    <text evidence="5">The sequence shown here is derived from an EMBL/GenBank/DDBJ whole genome shotgun (WGS) entry which is preliminary data.</text>
</comment>
<dbReference type="Proteomes" id="UP000078237">
    <property type="component" value="Unassembled WGS sequence"/>
</dbReference>
<protein>
    <submittedName>
        <fullName evidence="5">Reticulocyte-binding protein 2 a</fullName>
    </submittedName>
</protein>
<keyword evidence="1" id="KW-0479">Metal-binding</keyword>
<dbReference type="AlphaFoldDB" id="A0A175VSU0"/>
<dbReference type="SUPFAM" id="SSF57756">
    <property type="entry name" value="Retrovirus zinc finger-like domains"/>
    <property type="match status" value="1"/>
</dbReference>
<keyword evidence="1" id="KW-0863">Zinc-finger</keyword>
<keyword evidence="1" id="KW-0862">Zinc</keyword>
<dbReference type="Gene3D" id="4.10.60.10">
    <property type="entry name" value="Zinc finger, CCHC-type"/>
    <property type="match status" value="1"/>
</dbReference>
<name>A0A175VSU0_9PEZI</name>
<evidence type="ECO:0000256" key="3">
    <source>
        <dbReference type="SAM" id="MobiDB-lite"/>
    </source>
</evidence>
<feature type="domain" description="CCHC-type" evidence="4">
    <location>
        <begin position="252"/>
        <end position="266"/>
    </location>
</feature>
<feature type="region of interest" description="Disordered" evidence="3">
    <location>
        <begin position="530"/>
        <end position="570"/>
    </location>
</feature>
<keyword evidence="2" id="KW-0175">Coiled coil</keyword>
<evidence type="ECO:0000313" key="5">
    <source>
        <dbReference type="EMBL" id="KXX74586.1"/>
    </source>
</evidence>
<sequence length="588" mass="65824">MPLYSATTVNFATEMDGSEAADTTMKCPTNTANISDGDNFVNSDSAHKANETLATKLSDQPVSKTADEPTGRPADRPAGEHAVKSAKKLVPDANIKAMPCAKPASAAKNDDKKAASVAKTKKKATEIVGKSAKGNVYCQHDWRQLFLVMAYYPNMLEDMMKIPAFKKMVAKSGGKIPRDHEMRIKMDDPDVLHDVMDLPSFRKFAEESRLSSSYDNPLKGPVCANPLCGKPGHTIAICPGPVHAEFGWMLGCFFCNQYDHYADDCPMMATVTVPALITHLITNRAGLPPFCTQIDWVALAVDNWDLVDMASLPLTREFVKTRYVPSKMWNNDWVGDRSPLSDPLLVGIDIRTLRKLAKGSGDGDGRSPLMEAAYMSSAYLCSSHQSAVQRNPALKRYVATLPHGPKTAEEMKDAVESELDRTLREFEGLKKKKPQPKAVDKVRMGRRAMKKAAEAAQAQRKLNEYEKKMTQLEEMAVERWNKLDSMQRQKMTKVITEDLKRVGIFEEDLKTSEGQKKMKAILMWGTRKEEEIKEEFSKKLKKDSEEETKKTEEEDDEEDEPHISERLLNPINSFDEFVERLCGISSMP</sequence>
<evidence type="ECO:0000256" key="2">
    <source>
        <dbReference type="SAM" id="Coils"/>
    </source>
</evidence>
<evidence type="ECO:0000313" key="6">
    <source>
        <dbReference type="Proteomes" id="UP000078237"/>
    </source>
</evidence>
<feature type="compositionally biased region" description="Basic and acidic residues" evidence="3">
    <location>
        <begin position="65"/>
        <end position="82"/>
    </location>
</feature>
<dbReference type="EMBL" id="LCTW02000337">
    <property type="protein sequence ID" value="KXX74586.1"/>
    <property type="molecule type" value="Genomic_DNA"/>
</dbReference>
<proteinExistence type="predicted"/>
<accession>A0A175VSU0</accession>
<dbReference type="OrthoDB" id="3863715at2759"/>
<reference evidence="5 6" key="1">
    <citation type="journal article" date="2016" name="Genome Announc.">
        <title>Genome Sequence of Madurella mycetomatis mm55, Isolated from a Human Mycetoma Case in Sudan.</title>
        <authorList>
            <person name="Smit S."/>
            <person name="Derks M.F."/>
            <person name="Bervoets S."/>
            <person name="Fahal A."/>
            <person name="van Leeuwen W."/>
            <person name="van Belkum A."/>
            <person name="van de Sande W.W."/>
        </authorList>
    </citation>
    <scope>NUCLEOTIDE SEQUENCE [LARGE SCALE GENOMIC DNA]</scope>
    <source>
        <strain evidence="6">mm55</strain>
    </source>
</reference>
<dbReference type="Pfam" id="PF00098">
    <property type="entry name" value="zf-CCHC"/>
    <property type="match status" value="1"/>
</dbReference>
<dbReference type="PROSITE" id="PS50158">
    <property type="entry name" value="ZF_CCHC"/>
    <property type="match status" value="1"/>
</dbReference>
<dbReference type="InterPro" id="IPR001878">
    <property type="entry name" value="Znf_CCHC"/>
</dbReference>
<evidence type="ECO:0000259" key="4">
    <source>
        <dbReference type="PROSITE" id="PS50158"/>
    </source>
</evidence>
<feature type="region of interest" description="Disordered" evidence="3">
    <location>
        <begin position="58"/>
        <end position="82"/>
    </location>
</feature>
<gene>
    <name evidence="5" type="ORF">MMYC01_209452</name>
</gene>
<dbReference type="GO" id="GO:0003676">
    <property type="term" value="F:nucleic acid binding"/>
    <property type="evidence" value="ECO:0007669"/>
    <property type="project" value="InterPro"/>
</dbReference>
<dbReference type="InterPro" id="IPR036875">
    <property type="entry name" value="Znf_CCHC_sf"/>
</dbReference>
<feature type="coiled-coil region" evidence="2">
    <location>
        <begin position="412"/>
        <end position="475"/>
    </location>
</feature>
<dbReference type="GO" id="GO:0008270">
    <property type="term" value="F:zinc ion binding"/>
    <property type="evidence" value="ECO:0007669"/>
    <property type="project" value="UniProtKB-KW"/>
</dbReference>
<dbReference type="VEuPathDB" id="FungiDB:MMYC01_209452"/>
<evidence type="ECO:0000256" key="1">
    <source>
        <dbReference type="PROSITE-ProRule" id="PRU00047"/>
    </source>
</evidence>
<organism evidence="5 6">
    <name type="scientific">Madurella mycetomatis</name>
    <dbReference type="NCBI Taxonomy" id="100816"/>
    <lineage>
        <taxon>Eukaryota</taxon>
        <taxon>Fungi</taxon>
        <taxon>Dikarya</taxon>
        <taxon>Ascomycota</taxon>
        <taxon>Pezizomycotina</taxon>
        <taxon>Sordariomycetes</taxon>
        <taxon>Sordariomycetidae</taxon>
        <taxon>Sordariales</taxon>
        <taxon>Sordariales incertae sedis</taxon>
        <taxon>Madurella</taxon>
    </lineage>
</organism>
<keyword evidence="6" id="KW-1185">Reference proteome</keyword>
<feature type="compositionally biased region" description="Basic and acidic residues" evidence="3">
    <location>
        <begin position="530"/>
        <end position="552"/>
    </location>
</feature>